<evidence type="ECO:0000259" key="1">
    <source>
        <dbReference type="PROSITE" id="PS51186"/>
    </source>
</evidence>
<comment type="caution">
    <text evidence="2">The sequence shown here is derived from an EMBL/GenBank/DDBJ whole genome shotgun (WGS) entry which is preliminary data.</text>
</comment>
<dbReference type="Gene3D" id="3.40.630.30">
    <property type="match status" value="1"/>
</dbReference>
<dbReference type="RefSeq" id="WP_055733846.1">
    <property type="nucleotide sequence ID" value="NZ_BMDY01000016.1"/>
</dbReference>
<dbReference type="Proteomes" id="UP000651977">
    <property type="component" value="Unassembled WGS sequence"/>
</dbReference>
<feature type="domain" description="N-acetyltransferase" evidence="1">
    <location>
        <begin position="3"/>
        <end position="155"/>
    </location>
</feature>
<dbReference type="EMBL" id="BMDY01000016">
    <property type="protein sequence ID" value="GGB11801.1"/>
    <property type="molecule type" value="Genomic_DNA"/>
</dbReference>
<keyword evidence="3" id="KW-1185">Reference proteome</keyword>
<evidence type="ECO:0000313" key="3">
    <source>
        <dbReference type="Proteomes" id="UP000651977"/>
    </source>
</evidence>
<name>A0ABQ1I337_9ALTE</name>
<dbReference type="CDD" id="cd04301">
    <property type="entry name" value="NAT_SF"/>
    <property type="match status" value="1"/>
</dbReference>
<accession>A0ABQ1I337</accession>
<dbReference type="InterPro" id="IPR052564">
    <property type="entry name" value="N-acetyltrans/Recomb-assoc"/>
</dbReference>
<dbReference type="InterPro" id="IPR000182">
    <property type="entry name" value="GNAT_dom"/>
</dbReference>
<gene>
    <name evidence="2" type="ORF">GCM10007414_26620</name>
</gene>
<evidence type="ECO:0000313" key="2">
    <source>
        <dbReference type="EMBL" id="GGB11801.1"/>
    </source>
</evidence>
<dbReference type="SUPFAM" id="SSF55729">
    <property type="entry name" value="Acyl-CoA N-acyltransferases (Nat)"/>
    <property type="match status" value="1"/>
</dbReference>
<dbReference type="InterPro" id="IPR016181">
    <property type="entry name" value="Acyl_CoA_acyltransferase"/>
</dbReference>
<reference evidence="3" key="1">
    <citation type="journal article" date="2019" name="Int. J. Syst. Evol. Microbiol.">
        <title>The Global Catalogue of Microorganisms (GCM) 10K type strain sequencing project: providing services to taxonomists for standard genome sequencing and annotation.</title>
        <authorList>
            <consortium name="The Broad Institute Genomics Platform"/>
            <consortium name="The Broad Institute Genome Sequencing Center for Infectious Disease"/>
            <person name="Wu L."/>
            <person name="Ma J."/>
        </authorList>
    </citation>
    <scope>NUCLEOTIDE SEQUENCE [LARGE SCALE GENOMIC DNA]</scope>
    <source>
        <strain evidence="3">CGMCC 1.10131</strain>
    </source>
</reference>
<dbReference type="PANTHER" id="PTHR43451">
    <property type="entry name" value="ACETYLTRANSFERASE (GNAT) FAMILY PROTEIN"/>
    <property type="match status" value="1"/>
</dbReference>
<organism evidence="2 3">
    <name type="scientific">Agarivorans gilvus</name>
    <dbReference type="NCBI Taxonomy" id="680279"/>
    <lineage>
        <taxon>Bacteria</taxon>
        <taxon>Pseudomonadati</taxon>
        <taxon>Pseudomonadota</taxon>
        <taxon>Gammaproteobacteria</taxon>
        <taxon>Alteromonadales</taxon>
        <taxon>Alteromonadaceae</taxon>
        <taxon>Agarivorans</taxon>
    </lineage>
</organism>
<protein>
    <submittedName>
        <fullName evidence="2">N-acetyltransferase GCN5</fullName>
    </submittedName>
</protein>
<dbReference type="Pfam" id="PF13673">
    <property type="entry name" value="Acetyltransf_10"/>
    <property type="match status" value="1"/>
</dbReference>
<dbReference type="PROSITE" id="PS51186">
    <property type="entry name" value="GNAT"/>
    <property type="match status" value="1"/>
</dbReference>
<dbReference type="PANTHER" id="PTHR43451:SF1">
    <property type="entry name" value="ACETYLTRANSFERASE"/>
    <property type="match status" value="1"/>
</dbReference>
<sequence>MSIHLRKATSSDAAAISQLILSLTEKYVCPSFAESARHILLTSMSAENVGAYLSGNYFYIVAATADEDIVGVAGIRDYSHLYHLFVDDSYQGQGLSRRLWEAVKAEALTNGNPGRFTVNSAVNAEHVYEHFGFQRIDGIRQQNGIIDVPMVLEIAS</sequence>
<proteinExistence type="predicted"/>